<dbReference type="InterPro" id="IPR037066">
    <property type="entry name" value="Plug_dom_sf"/>
</dbReference>
<feature type="compositionally biased region" description="Low complexity" evidence="4">
    <location>
        <begin position="71"/>
        <end position="81"/>
    </location>
</feature>
<dbReference type="InterPro" id="IPR012910">
    <property type="entry name" value="Plug_dom"/>
</dbReference>
<evidence type="ECO:0000256" key="4">
    <source>
        <dbReference type="SAM" id="MobiDB-lite"/>
    </source>
</evidence>
<dbReference type="GO" id="GO:0009279">
    <property type="term" value="C:cell outer membrane"/>
    <property type="evidence" value="ECO:0007669"/>
    <property type="project" value="UniProtKB-SubCell"/>
</dbReference>
<evidence type="ECO:0000313" key="8">
    <source>
        <dbReference type="Proteomes" id="UP000218327"/>
    </source>
</evidence>
<keyword evidence="5" id="KW-0732">Signal</keyword>
<evidence type="ECO:0000259" key="6">
    <source>
        <dbReference type="Pfam" id="PF07715"/>
    </source>
</evidence>
<evidence type="ECO:0000256" key="2">
    <source>
        <dbReference type="ARBA" id="ARBA00023136"/>
    </source>
</evidence>
<feature type="signal peptide" evidence="5">
    <location>
        <begin position="1"/>
        <end position="31"/>
    </location>
</feature>
<dbReference type="InterPro" id="IPR036942">
    <property type="entry name" value="Beta-barrel_TonB_sf"/>
</dbReference>
<dbReference type="Pfam" id="PF07715">
    <property type="entry name" value="Plug"/>
    <property type="match status" value="1"/>
</dbReference>
<name>A0A2A5B2Z1_9GAMM</name>
<protein>
    <recommendedName>
        <fullName evidence="6">TonB-dependent receptor plug domain-containing protein</fullName>
    </recommendedName>
</protein>
<organism evidence="7 8">
    <name type="scientific">SAR86 cluster bacterium</name>
    <dbReference type="NCBI Taxonomy" id="2030880"/>
    <lineage>
        <taxon>Bacteria</taxon>
        <taxon>Pseudomonadati</taxon>
        <taxon>Pseudomonadota</taxon>
        <taxon>Gammaproteobacteria</taxon>
        <taxon>SAR86 cluster</taxon>
    </lineage>
</organism>
<dbReference type="Gene3D" id="2.170.130.10">
    <property type="entry name" value="TonB-dependent receptor, plug domain"/>
    <property type="match status" value="1"/>
</dbReference>
<dbReference type="PANTHER" id="PTHR40980">
    <property type="entry name" value="PLUG DOMAIN-CONTAINING PROTEIN"/>
    <property type="match status" value="1"/>
</dbReference>
<dbReference type="AlphaFoldDB" id="A0A2A5B2Z1"/>
<dbReference type="EMBL" id="NVVJ01000014">
    <property type="protein sequence ID" value="PCJ25862.1"/>
    <property type="molecule type" value="Genomic_DNA"/>
</dbReference>
<keyword evidence="3" id="KW-0998">Cell outer membrane</keyword>
<evidence type="ECO:0000256" key="5">
    <source>
        <dbReference type="SAM" id="SignalP"/>
    </source>
</evidence>
<dbReference type="PANTHER" id="PTHR40980:SF4">
    <property type="entry name" value="TONB-DEPENDENT RECEPTOR-LIKE BETA-BARREL DOMAIN-CONTAINING PROTEIN"/>
    <property type="match status" value="1"/>
</dbReference>
<gene>
    <name evidence="7" type="ORF">COA96_06330</name>
</gene>
<dbReference type="SUPFAM" id="SSF56935">
    <property type="entry name" value="Porins"/>
    <property type="match status" value="1"/>
</dbReference>
<evidence type="ECO:0000256" key="1">
    <source>
        <dbReference type="ARBA" id="ARBA00004442"/>
    </source>
</evidence>
<dbReference type="Proteomes" id="UP000218327">
    <property type="component" value="Unassembled WGS sequence"/>
</dbReference>
<feature type="chain" id="PRO_5011997740" description="TonB-dependent receptor plug domain-containing protein" evidence="5">
    <location>
        <begin position="32"/>
        <end position="727"/>
    </location>
</feature>
<comment type="caution">
    <text evidence="7">The sequence shown here is derived from an EMBL/GenBank/DDBJ whole genome shotgun (WGS) entry which is preliminary data.</text>
</comment>
<feature type="region of interest" description="Disordered" evidence="4">
    <location>
        <begin position="70"/>
        <end position="90"/>
    </location>
</feature>
<feature type="domain" description="TonB-dependent receptor plug" evidence="6">
    <location>
        <begin position="39"/>
        <end position="135"/>
    </location>
</feature>
<sequence>MRSILNRFVTASSFISMTASIFLLFSSYSHAQPVTDDNSTVTYPAEFFDQYEPFSVNDMLDRIPGINVARNGAGNNNDSPGSSGGSGRRGLGLGGDQVLINGRRTTGKENEGNSLLSRIPADQVQYIEIIRGTSNNLDVRGGNQIINIVLLDSDTRSSFAYEINADHYHDGEFKPGGKLSLTGQNGAFDYLLSAESEPRWENRVGFETSILPNGAANDNVRRVSTIDSQPLVLGANLGYQFGANDIAHFNAQYNDSDAPSIENRTIINRLVSPASYEFEFDDTSDSNELWEIGGDYEHIFANGARWKTLFIINEKETESLRERFEISNIGRNTTHTKDLFLSNFNRYQERIARTSYSFNLGESQGLEFGIERAQTTLDSSLQLGLLSATGAPSASFGGLTPVTDSNATVEEIRYESFVVHNWQINRRMSLESTLIVESSEIEQSGDIKKKRDFDFVRPKVDYRFNITPALQFRATVEKDVSQLSFNDFTANINGGDDDQNAVAGNPDLRQEQSWRYDLNLEYRFNNDTGVINTNLFYHDLEDVIGKIDVSTTSSILSANGNIGDGERYGINIDLSLRLGFIDLPEVLVTSRLALEDSSVPDSFLAIDRRLSRQGRGSYNLGFRHDLPRWNMNYGFTYRNSIKDNIKVYDIDKIESYNSDAFSILFLEIQGWAGLTYRFEATNIHESKRCRIRSRYVNGTIATGVLSEIENSCSHTGEKYAIKIRGTF</sequence>
<reference evidence="8" key="1">
    <citation type="submission" date="2017-08" db="EMBL/GenBank/DDBJ databases">
        <title>A dynamic microbial community with high functional redundancy inhabits the cold, oxic subseafloor aquifer.</title>
        <authorList>
            <person name="Tully B.J."/>
            <person name="Wheat C.G."/>
            <person name="Glazer B.T."/>
            <person name="Huber J.A."/>
        </authorList>
    </citation>
    <scope>NUCLEOTIDE SEQUENCE [LARGE SCALE GENOMIC DNA]</scope>
</reference>
<keyword evidence="2" id="KW-0472">Membrane</keyword>
<comment type="subcellular location">
    <subcellularLocation>
        <location evidence="1">Cell outer membrane</location>
    </subcellularLocation>
</comment>
<proteinExistence type="predicted"/>
<dbReference type="Gene3D" id="2.40.170.20">
    <property type="entry name" value="TonB-dependent receptor, beta-barrel domain"/>
    <property type="match status" value="1"/>
</dbReference>
<evidence type="ECO:0000256" key="3">
    <source>
        <dbReference type="ARBA" id="ARBA00023237"/>
    </source>
</evidence>
<accession>A0A2A5B2Z1</accession>
<evidence type="ECO:0000313" key="7">
    <source>
        <dbReference type="EMBL" id="PCJ25862.1"/>
    </source>
</evidence>